<protein>
    <submittedName>
        <fullName evidence="2">Glycosyltransferase</fullName>
        <ecNumber evidence="2">2.4.-.-</ecNumber>
    </submittedName>
</protein>
<reference evidence="2" key="2">
    <citation type="submission" date="2021-04" db="EMBL/GenBank/DDBJ databases">
        <authorList>
            <person name="Gilroy R."/>
        </authorList>
    </citation>
    <scope>NUCLEOTIDE SEQUENCE</scope>
    <source>
        <strain evidence="2">ChiHjej12B11-9795</strain>
    </source>
</reference>
<dbReference type="PANTHER" id="PTHR12526">
    <property type="entry name" value="GLYCOSYLTRANSFERASE"/>
    <property type="match status" value="1"/>
</dbReference>
<proteinExistence type="predicted"/>
<evidence type="ECO:0000313" key="3">
    <source>
        <dbReference type="Proteomes" id="UP000823862"/>
    </source>
</evidence>
<dbReference type="AlphaFoldDB" id="A0A9D2KVW4"/>
<evidence type="ECO:0000259" key="1">
    <source>
        <dbReference type="Pfam" id="PF00534"/>
    </source>
</evidence>
<dbReference type="Pfam" id="PF00534">
    <property type="entry name" value="Glycos_transf_1"/>
    <property type="match status" value="1"/>
</dbReference>
<feature type="non-terminal residue" evidence="2">
    <location>
        <position position="1"/>
    </location>
</feature>
<dbReference type="PANTHER" id="PTHR12526:SF630">
    <property type="entry name" value="GLYCOSYLTRANSFERASE"/>
    <property type="match status" value="1"/>
</dbReference>
<gene>
    <name evidence="2" type="ORF">H9950_11745</name>
</gene>
<name>A0A9D2KVW4_9BACE</name>
<keyword evidence="2" id="KW-0808">Transferase</keyword>
<evidence type="ECO:0000313" key="2">
    <source>
        <dbReference type="EMBL" id="HJA86837.1"/>
    </source>
</evidence>
<accession>A0A9D2KVW4</accession>
<dbReference type="InterPro" id="IPR001296">
    <property type="entry name" value="Glyco_trans_1"/>
</dbReference>
<dbReference type="SUPFAM" id="SSF53756">
    <property type="entry name" value="UDP-Glycosyltransferase/glycogen phosphorylase"/>
    <property type="match status" value="1"/>
</dbReference>
<comment type="caution">
    <text evidence="2">The sequence shown here is derived from an EMBL/GenBank/DDBJ whole genome shotgun (WGS) entry which is preliminary data.</text>
</comment>
<reference evidence="2" key="1">
    <citation type="journal article" date="2021" name="PeerJ">
        <title>Extensive microbial diversity within the chicken gut microbiome revealed by metagenomics and culture.</title>
        <authorList>
            <person name="Gilroy R."/>
            <person name="Ravi A."/>
            <person name="Getino M."/>
            <person name="Pursley I."/>
            <person name="Horton D.L."/>
            <person name="Alikhan N.F."/>
            <person name="Baker D."/>
            <person name="Gharbi K."/>
            <person name="Hall N."/>
            <person name="Watson M."/>
            <person name="Adriaenssens E.M."/>
            <person name="Foster-Nyarko E."/>
            <person name="Jarju S."/>
            <person name="Secka A."/>
            <person name="Antonio M."/>
            <person name="Oren A."/>
            <person name="Chaudhuri R.R."/>
            <person name="La Ragione R."/>
            <person name="Hildebrand F."/>
            <person name="Pallen M.J."/>
        </authorList>
    </citation>
    <scope>NUCLEOTIDE SEQUENCE</scope>
    <source>
        <strain evidence="2">ChiHjej12B11-9795</strain>
    </source>
</reference>
<dbReference type="GO" id="GO:0016757">
    <property type="term" value="F:glycosyltransferase activity"/>
    <property type="evidence" value="ECO:0007669"/>
    <property type="project" value="UniProtKB-KW"/>
</dbReference>
<sequence length="206" mass="23416">MQWRKTNNNIEQIYNPSPISPKGIPALKEKRFIAVGRLDAGKGYDYLIEAWSLVAKQHPDWRLDIFGQGDSYDKILKDIQQRNLSSTVKLCGTTKNITDEYYNSSGFVMTSRYEGFPMALIEAATCGLPLVAFDCKTGPKEIIYEGVNGFLIPMGDVKVLAEKICLLIDSQNKRIYMGRNAMELAKEYSIDNIMAHWIQLFEHLSH</sequence>
<dbReference type="Proteomes" id="UP000823862">
    <property type="component" value="Unassembled WGS sequence"/>
</dbReference>
<dbReference type="EC" id="2.4.-.-" evidence="2"/>
<organism evidence="2 3">
    <name type="scientific">Candidatus Bacteroides avicola</name>
    <dbReference type="NCBI Taxonomy" id="2838468"/>
    <lineage>
        <taxon>Bacteria</taxon>
        <taxon>Pseudomonadati</taxon>
        <taxon>Bacteroidota</taxon>
        <taxon>Bacteroidia</taxon>
        <taxon>Bacteroidales</taxon>
        <taxon>Bacteroidaceae</taxon>
        <taxon>Bacteroides</taxon>
    </lineage>
</organism>
<dbReference type="Gene3D" id="3.40.50.2000">
    <property type="entry name" value="Glycogen Phosphorylase B"/>
    <property type="match status" value="2"/>
</dbReference>
<feature type="domain" description="Glycosyl transferase family 1" evidence="1">
    <location>
        <begin position="26"/>
        <end position="181"/>
    </location>
</feature>
<dbReference type="EMBL" id="DWZI01000059">
    <property type="protein sequence ID" value="HJA86837.1"/>
    <property type="molecule type" value="Genomic_DNA"/>
</dbReference>
<keyword evidence="2" id="KW-0328">Glycosyltransferase</keyword>